<dbReference type="NCBIfam" id="TIGR02937">
    <property type="entry name" value="sigma70-ECF"/>
    <property type="match status" value="1"/>
</dbReference>
<dbReference type="RefSeq" id="WP_091206385.1">
    <property type="nucleotide sequence ID" value="NZ_FOCL01000001.1"/>
</dbReference>
<dbReference type="EMBL" id="FOCL01000001">
    <property type="protein sequence ID" value="SEM61930.1"/>
    <property type="molecule type" value="Genomic_DNA"/>
</dbReference>
<evidence type="ECO:0000313" key="7">
    <source>
        <dbReference type="EMBL" id="SEM61930.1"/>
    </source>
</evidence>
<dbReference type="InterPro" id="IPR013324">
    <property type="entry name" value="RNA_pol_sigma_r3/r4-like"/>
</dbReference>
<dbReference type="GO" id="GO:0016987">
    <property type="term" value="F:sigma factor activity"/>
    <property type="evidence" value="ECO:0007669"/>
    <property type="project" value="UniProtKB-KW"/>
</dbReference>
<name>A0A1H7ZU05_9SPHI</name>
<evidence type="ECO:0000313" key="8">
    <source>
        <dbReference type="Proteomes" id="UP000198942"/>
    </source>
</evidence>
<accession>A0A1H7ZU05</accession>
<organism evidence="7 8">
    <name type="scientific">Mucilaginibacter gossypiicola</name>
    <dbReference type="NCBI Taxonomy" id="551995"/>
    <lineage>
        <taxon>Bacteria</taxon>
        <taxon>Pseudomonadati</taxon>
        <taxon>Bacteroidota</taxon>
        <taxon>Sphingobacteriia</taxon>
        <taxon>Sphingobacteriales</taxon>
        <taxon>Sphingobacteriaceae</taxon>
        <taxon>Mucilaginibacter</taxon>
    </lineage>
</organism>
<dbReference type="SUPFAM" id="SSF88946">
    <property type="entry name" value="Sigma2 domain of RNA polymerase sigma factors"/>
    <property type="match status" value="1"/>
</dbReference>
<dbReference type="InterPro" id="IPR007627">
    <property type="entry name" value="RNA_pol_sigma70_r2"/>
</dbReference>
<dbReference type="Pfam" id="PF04542">
    <property type="entry name" value="Sigma70_r2"/>
    <property type="match status" value="1"/>
</dbReference>
<feature type="domain" description="RNA polymerase sigma-70 region 2" evidence="5">
    <location>
        <begin position="27"/>
        <end position="93"/>
    </location>
</feature>
<sequence length="195" mass="22556">MKLFGKLSDAELVVLLYNGNEAAYTEIYNRYWALLYSHSRRMLRDNEEAMDVVQDVFAAFWTKPPELNNSGALKAYLFTAVRNATIKLINKSKHKDNYLTSLATFMQEGECATDNLVSYNEFVRQIEKEIAGLPPKMRRIFEMSRSLGLSHKQIANELNISDQSVKKTINRALKLLKTQFSLIFIYVLLKICRLF</sequence>
<dbReference type="InterPro" id="IPR014284">
    <property type="entry name" value="RNA_pol_sigma-70_dom"/>
</dbReference>
<dbReference type="PANTHER" id="PTHR43133:SF46">
    <property type="entry name" value="RNA POLYMERASE SIGMA-70 FACTOR ECF SUBFAMILY"/>
    <property type="match status" value="1"/>
</dbReference>
<dbReference type="STRING" id="551995.SAMN05192574_101201"/>
<dbReference type="OrthoDB" id="659569at2"/>
<keyword evidence="4" id="KW-0804">Transcription</keyword>
<keyword evidence="2" id="KW-0805">Transcription regulation</keyword>
<dbReference type="GO" id="GO:0006352">
    <property type="term" value="P:DNA-templated transcription initiation"/>
    <property type="evidence" value="ECO:0007669"/>
    <property type="project" value="InterPro"/>
</dbReference>
<dbReference type="Gene3D" id="1.10.10.10">
    <property type="entry name" value="Winged helix-like DNA-binding domain superfamily/Winged helix DNA-binding domain"/>
    <property type="match status" value="1"/>
</dbReference>
<gene>
    <name evidence="7" type="ORF">SAMN05192574_101201</name>
</gene>
<evidence type="ECO:0000256" key="1">
    <source>
        <dbReference type="ARBA" id="ARBA00010641"/>
    </source>
</evidence>
<dbReference type="PANTHER" id="PTHR43133">
    <property type="entry name" value="RNA POLYMERASE ECF-TYPE SIGMA FACTO"/>
    <property type="match status" value="1"/>
</dbReference>
<keyword evidence="8" id="KW-1185">Reference proteome</keyword>
<dbReference type="InterPro" id="IPR039425">
    <property type="entry name" value="RNA_pol_sigma-70-like"/>
</dbReference>
<feature type="domain" description="RNA polymerase sigma factor 70 region 4 type 2" evidence="6">
    <location>
        <begin position="125"/>
        <end position="176"/>
    </location>
</feature>
<dbReference type="InterPro" id="IPR036388">
    <property type="entry name" value="WH-like_DNA-bd_sf"/>
</dbReference>
<protein>
    <submittedName>
        <fullName evidence="7">RNA polymerase sigma-70 factor, ECF subfamily</fullName>
    </submittedName>
</protein>
<evidence type="ECO:0000259" key="6">
    <source>
        <dbReference type="Pfam" id="PF08281"/>
    </source>
</evidence>
<comment type="similarity">
    <text evidence="1">Belongs to the sigma-70 factor family. ECF subfamily.</text>
</comment>
<dbReference type="Pfam" id="PF08281">
    <property type="entry name" value="Sigma70_r4_2"/>
    <property type="match status" value="1"/>
</dbReference>
<evidence type="ECO:0000256" key="2">
    <source>
        <dbReference type="ARBA" id="ARBA00023015"/>
    </source>
</evidence>
<dbReference type="GO" id="GO:0003677">
    <property type="term" value="F:DNA binding"/>
    <property type="evidence" value="ECO:0007669"/>
    <property type="project" value="InterPro"/>
</dbReference>
<reference evidence="8" key="1">
    <citation type="submission" date="2016-10" db="EMBL/GenBank/DDBJ databases">
        <authorList>
            <person name="Varghese N."/>
            <person name="Submissions S."/>
        </authorList>
    </citation>
    <scope>NUCLEOTIDE SEQUENCE [LARGE SCALE GENOMIC DNA]</scope>
    <source>
        <strain evidence="8">Gh-48</strain>
    </source>
</reference>
<dbReference type="CDD" id="cd06171">
    <property type="entry name" value="Sigma70_r4"/>
    <property type="match status" value="1"/>
</dbReference>
<dbReference type="SUPFAM" id="SSF88659">
    <property type="entry name" value="Sigma3 and sigma4 domains of RNA polymerase sigma factors"/>
    <property type="match status" value="1"/>
</dbReference>
<evidence type="ECO:0000256" key="4">
    <source>
        <dbReference type="ARBA" id="ARBA00023163"/>
    </source>
</evidence>
<dbReference type="NCBIfam" id="TIGR02985">
    <property type="entry name" value="Sig70_bacteroi1"/>
    <property type="match status" value="1"/>
</dbReference>
<dbReference type="AlphaFoldDB" id="A0A1H7ZU05"/>
<dbReference type="InterPro" id="IPR013325">
    <property type="entry name" value="RNA_pol_sigma_r2"/>
</dbReference>
<dbReference type="Proteomes" id="UP000198942">
    <property type="component" value="Unassembled WGS sequence"/>
</dbReference>
<evidence type="ECO:0000256" key="3">
    <source>
        <dbReference type="ARBA" id="ARBA00023082"/>
    </source>
</evidence>
<keyword evidence="3" id="KW-0731">Sigma factor</keyword>
<evidence type="ECO:0000259" key="5">
    <source>
        <dbReference type="Pfam" id="PF04542"/>
    </source>
</evidence>
<dbReference type="Gene3D" id="1.10.1740.10">
    <property type="match status" value="1"/>
</dbReference>
<dbReference type="InterPro" id="IPR014327">
    <property type="entry name" value="RNA_pol_sigma70_bacteroid"/>
</dbReference>
<dbReference type="InterPro" id="IPR013249">
    <property type="entry name" value="RNA_pol_sigma70_r4_t2"/>
</dbReference>
<proteinExistence type="inferred from homology"/>